<keyword evidence="3" id="KW-1185">Reference proteome</keyword>
<evidence type="ECO:0000313" key="2">
    <source>
        <dbReference type="EMBL" id="MED7826498.1"/>
    </source>
</evidence>
<proteinExistence type="predicted"/>
<dbReference type="EMBL" id="JAYWVC010000160">
    <property type="protein sequence ID" value="MED7826498.1"/>
    <property type="molecule type" value="Genomic_DNA"/>
</dbReference>
<dbReference type="RefSeq" id="WP_329510895.1">
    <property type="nucleotide sequence ID" value="NZ_BAAAYZ010000190.1"/>
</dbReference>
<feature type="region of interest" description="Disordered" evidence="1">
    <location>
        <begin position="1"/>
        <end position="31"/>
    </location>
</feature>
<reference evidence="2" key="1">
    <citation type="submission" date="2024-01" db="EMBL/GenBank/DDBJ databases">
        <title>First draft genome sequence data of TA4-1, the type strain of Gram-positive actinobacterium Streptomyces chiangmaiensis.</title>
        <authorList>
            <person name="Yasawong M."/>
            <person name="Nantapong N."/>
        </authorList>
    </citation>
    <scope>NUCLEOTIDE SEQUENCE</scope>
    <source>
        <strain evidence="2">TA4-1</strain>
    </source>
</reference>
<dbReference type="Proteomes" id="UP001333996">
    <property type="component" value="Unassembled WGS sequence"/>
</dbReference>
<name>A0ABU7FR96_9ACTN</name>
<sequence>MSQAVEFAHTVGNTGTAEGVPTSQPPVEGGAPVFLREADSSEASWARYGIAERAAGFIAYPGVW</sequence>
<evidence type="ECO:0000256" key="1">
    <source>
        <dbReference type="SAM" id="MobiDB-lite"/>
    </source>
</evidence>
<protein>
    <submittedName>
        <fullName evidence="2">Uncharacterized protein</fullName>
    </submittedName>
</protein>
<comment type="caution">
    <text evidence="2">The sequence shown here is derived from an EMBL/GenBank/DDBJ whole genome shotgun (WGS) entry which is preliminary data.</text>
</comment>
<gene>
    <name evidence="2" type="ORF">VXC91_32265</name>
</gene>
<accession>A0ABU7FR96</accession>
<evidence type="ECO:0000313" key="3">
    <source>
        <dbReference type="Proteomes" id="UP001333996"/>
    </source>
</evidence>
<organism evidence="2 3">
    <name type="scientific">Streptomyces chiangmaiensis</name>
    <dbReference type="NCBI Taxonomy" id="766497"/>
    <lineage>
        <taxon>Bacteria</taxon>
        <taxon>Bacillati</taxon>
        <taxon>Actinomycetota</taxon>
        <taxon>Actinomycetes</taxon>
        <taxon>Kitasatosporales</taxon>
        <taxon>Streptomycetaceae</taxon>
        <taxon>Streptomyces</taxon>
    </lineage>
</organism>